<gene>
    <name evidence="2" type="ORF">CKY39_08865</name>
</gene>
<name>A0A250DG09_9BURK</name>
<dbReference type="EMBL" id="CP023284">
    <property type="protein sequence ID" value="ATA53307.1"/>
    <property type="molecule type" value="Genomic_DNA"/>
</dbReference>
<reference evidence="2 3" key="1">
    <citation type="submission" date="2017-09" db="EMBL/GenBank/DDBJ databases">
        <title>The diverse metabolic capabilities of V. boronicumulans make it an excellent choice for continued studies on novel biodegradation.</title>
        <authorList>
            <person name="Sun S."/>
        </authorList>
    </citation>
    <scope>NUCLEOTIDE SEQUENCE [LARGE SCALE GENOMIC DNA]</scope>
    <source>
        <strain evidence="2 3">J1</strain>
    </source>
</reference>
<protein>
    <submittedName>
        <fullName evidence="2">Uncharacterized protein</fullName>
    </submittedName>
</protein>
<evidence type="ECO:0000256" key="1">
    <source>
        <dbReference type="SAM" id="MobiDB-lite"/>
    </source>
</evidence>
<accession>A0A250DG09</accession>
<evidence type="ECO:0000313" key="2">
    <source>
        <dbReference type="EMBL" id="ATA53307.1"/>
    </source>
</evidence>
<dbReference type="Proteomes" id="UP000217154">
    <property type="component" value="Chromosome"/>
</dbReference>
<organism evidence="2 3">
    <name type="scientific">Variovorax boronicumulans</name>
    <dbReference type="NCBI Taxonomy" id="436515"/>
    <lineage>
        <taxon>Bacteria</taxon>
        <taxon>Pseudomonadati</taxon>
        <taxon>Pseudomonadota</taxon>
        <taxon>Betaproteobacteria</taxon>
        <taxon>Burkholderiales</taxon>
        <taxon>Comamonadaceae</taxon>
        <taxon>Variovorax</taxon>
    </lineage>
</organism>
<evidence type="ECO:0000313" key="3">
    <source>
        <dbReference type="Proteomes" id="UP000217154"/>
    </source>
</evidence>
<dbReference type="KEGG" id="vbo:CKY39_08865"/>
<proteinExistence type="predicted"/>
<dbReference type="AlphaFoldDB" id="A0A250DG09"/>
<feature type="region of interest" description="Disordered" evidence="1">
    <location>
        <begin position="154"/>
        <end position="174"/>
    </location>
</feature>
<sequence length="174" mass="19180">MSECALAEVAMTIVPRTGYRPGYQRVGLMLVLRTMFLVWLLSNCGLASAQAAWPVLHSMRSVSFTQALVVQCNGTAPSEADARLSAFRAWKMRNVGQASALREFNFKRVHGDAPALTPAEMEVELDNLQVAALATASKDAALCRNLRQWLDSTESEPRHQVPDFMQPPGFLTTQ</sequence>